<keyword evidence="2" id="KW-1185">Reference proteome</keyword>
<protein>
    <submittedName>
        <fullName evidence="1">Uncharacterized protein</fullName>
    </submittedName>
</protein>
<name>A0A6C2UF07_9BACT</name>
<reference evidence="1 2" key="1">
    <citation type="submission" date="2019-04" db="EMBL/GenBank/DDBJ databases">
        <authorList>
            <person name="Van Vliet M D."/>
        </authorList>
    </citation>
    <scope>NUCLEOTIDE SEQUENCE [LARGE SCALE GENOMIC DNA]</scope>
    <source>
        <strain evidence="1 2">F21</strain>
    </source>
</reference>
<organism evidence="1 2">
    <name type="scientific">Pontiella sulfatireligans</name>
    <dbReference type="NCBI Taxonomy" id="2750658"/>
    <lineage>
        <taxon>Bacteria</taxon>
        <taxon>Pseudomonadati</taxon>
        <taxon>Kiritimatiellota</taxon>
        <taxon>Kiritimatiellia</taxon>
        <taxon>Kiritimatiellales</taxon>
        <taxon>Pontiellaceae</taxon>
        <taxon>Pontiella</taxon>
    </lineage>
</organism>
<dbReference type="RefSeq" id="WP_136060257.1">
    <property type="nucleotide sequence ID" value="NZ_CAAHFH010000001.1"/>
</dbReference>
<dbReference type="AlphaFoldDB" id="A0A6C2UF07"/>
<dbReference type="Proteomes" id="UP000346198">
    <property type="component" value="Unassembled WGS sequence"/>
</dbReference>
<evidence type="ECO:0000313" key="2">
    <source>
        <dbReference type="Proteomes" id="UP000346198"/>
    </source>
</evidence>
<proteinExistence type="predicted"/>
<evidence type="ECO:0000313" key="1">
    <source>
        <dbReference type="EMBL" id="VGO18802.1"/>
    </source>
</evidence>
<dbReference type="EMBL" id="CAAHFH010000001">
    <property type="protein sequence ID" value="VGO18802.1"/>
    <property type="molecule type" value="Genomic_DNA"/>
</dbReference>
<gene>
    <name evidence="1" type="ORF">SCARR_00855</name>
</gene>
<accession>A0A6C2UF07</accession>
<sequence>MKQTDYVKACLDRLVPQLTGLTITEGAVDDTGEFFGFSAKGQQGGKTVEKTVFVLADPEGNGPGFLEINDGVEPEAPAYTEWCPGCGAETAYRENKPFPCAACGSVLFPCFACYMERGAENVKCSECPWEAKGKEVAHA</sequence>